<dbReference type="Proteomes" id="UP000053859">
    <property type="component" value="Unassembled WGS sequence"/>
</dbReference>
<evidence type="ECO:0000313" key="2">
    <source>
        <dbReference type="Proteomes" id="UP000053859"/>
    </source>
</evidence>
<protein>
    <submittedName>
        <fullName evidence="1">Uncharacterized protein</fullName>
    </submittedName>
</protein>
<dbReference type="EMBL" id="DF968221">
    <property type="protein sequence ID" value="GAP46919.1"/>
    <property type="molecule type" value="Genomic_DNA"/>
</dbReference>
<keyword evidence="2" id="KW-1185">Reference proteome</keyword>
<proteinExistence type="predicted"/>
<sequence>MTEYPPYADTCEECLARARTVVRPAMALPDGDGGLIAAYRCPACGHTWTCAWSVQAGPQPPTPPADPVGLEDLVAQLRIRIATQPPRPAA</sequence>
<dbReference type="PATRIC" id="fig|146537.3.peg.1744"/>
<accession>A0A0K8PHQ1</accession>
<evidence type="ECO:0000313" key="1">
    <source>
        <dbReference type="EMBL" id="GAP46919.1"/>
    </source>
</evidence>
<dbReference type="OrthoDB" id="4310529at2"/>
<gene>
    <name evidence="1" type="ORF">SAZU_1656</name>
</gene>
<reference evidence="1" key="1">
    <citation type="journal article" date="2015" name="Genome Announc.">
        <title>Draft Genome Sequence of Thiostrepton-Producing Streptomyces azureus ATCC 14921.</title>
        <authorList>
            <person name="Sakihara K."/>
            <person name="Maeda J."/>
            <person name="Tashiro K."/>
            <person name="Fujino Y."/>
            <person name="Kuhara S."/>
            <person name="Ohshima T."/>
            <person name="Ogata S."/>
            <person name="Doi K."/>
        </authorList>
    </citation>
    <scope>NUCLEOTIDE SEQUENCE [LARGE SCALE GENOMIC DNA]</scope>
    <source>
        <strain evidence="1">ATCC14921</strain>
    </source>
</reference>
<organism evidence="1 2">
    <name type="scientific">Streptomyces azureus</name>
    <dbReference type="NCBI Taxonomy" id="146537"/>
    <lineage>
        <taxon>Bacteria</taxon>
        <taxon>Bacillati</taxon>
        <taxon>Actinomycetota</taxon>
        <taxon>Actinomycetes</taxon>
        <taxon>Kitasatosporales</taxon>
        <taxon>Streptomycetaceae</taxon>
        <taxon>Streptomyces</taxon>
    </lineage>
</organism>
<dbReference type="RefSeq" id="WP_059416232.1">
    <property type="nucleotide sequence ID" value="NZ_DF968221.1"/>
</dbReference>
<name>A0A0K8PHQ1_STRAJ</name>
<dbReference type="AlphaFoldDB" id="A0A0K8PHQ1"/>